<dbReference type="Proteomes" id="UP000199052">
    <property type="component" value="Unassembled WGS sequence"/>
</dbReference>
<reference evidence="2 5" key="2">
    <citation type="submission" date="2020-07" db="EMBL/GenBank/DDBJ databases">
        <title>Sequencing the genomes of 1000 actinobacteria strains.</title>
        <authorList>
            <person name="Klenk H.-P."/>
        </authorList>
    </citation>
    <scope>NUCLEOTIDE SEQUENCE [LARGE SCALE GENOMIC DNA]</scope>
    <source>
        <strain evidence="2 5">DSM 45117</strain>
    </source>
</reference>
<dbReference type="Proteomes" id="UP000533017">
    <property type="component" value="Unassembled WGS sequence"/>
</dbReference>
<proteinExistence type="predicted"/>
<protein>
    <submittedName>
        <fullName evidence="3">Acetyltransferase (GNAT) family protein</fullName>
    </submittedName>
    <submittedName>
        <fullName evidence="2">GNAT superfamily N-acetyltransferase</fullName>
    </submittedName>
</protein>
<dbReference type="SUPFAM" id="SSF55729">
    <property type="entry name" value="Acyl-CoA N-acyltransferases (Nat)"/>
    <property type="match status" value="1"/>
</dbReference>
<dbReference type="AlphaFoldDB" id="A0A1I2YWV5"/>
<dbReference type="EMBL" id="FOOI01000015">
    <property type="protein sequence ID" value="SFH30127.1"/>
    <property type="molecule type" value="Genomic_DNA"/>
</dbReference>
<evidence type="ECO:0000313" key="3">
    <source>
        <dbReference type="EMBL" id="SFH30127.1"/>
    </source>
</evidence>
<dbReference type="GO" id="GO:0016747">
    <property type="term" value="F:acyltransferase activity, transferring groups other than amino-acyl groups"/>
    <property type="evidence" value="ECO:0007669"/>
    <property type="project" value="InterPro"/>
</dbReference>
<dbReference type="InterPro" id="IPR016181">
    <property type="entry name" value="Acyl_CoA_acyltransferase"/>
</dbReference>
<name>A0A1I2YWV5_9ACTN</name>
<dbReference type="Gene3D" id="3.40.630.30">
    <property type="match status" value="1"/>
</dbReference>
<gene>
    <name evidence="2" type="ORF">FHR37_000597</name>
    <name evidence="3" type="ORF">SAMN05421678_11564</name>
</gene>
<dbReference type="InterPro" id="IPR000182">
    <property type="entry name" value="GNAT_dom"/>
</dbReference>
<reference evidence="3 4" key="1">
    <citation type="submission" date="2016-10" db="EMBL/GenBank/DDBJ databases">
        <authorList>
            <person name="de Groot N.N."/>
        </authorList>
    </citation>
    <scope>NUCLEOTIDE SEQUENCE [LARGE SCALE GENOMIC DNA]</scope>
    <source>
        <strain evidence="3 4">CPCC 202808</strain>
    </source>
</reference>
<dbReference type="STRING" id="504797.SAMN05421678_11564"/>
<dbReference type="EMBL" id="JACBZA010000001">
    <property type="protein sequence ID" value="NYH81746.1"/>
    <property type="molecule type" value="Genomic_DNA"/>
</dbReference>
<organism evidence="3 4">
    <name type="scientific">Actinopolymorpha cephalotaxi</name>
    <dbReference type="NCBI Taxonomy" id="504797"/>
    <lineage>
        <taxon>Bacteria</taxon>
        <taxon>Bacillati</taxon>
        <taxon>Actinomycetota</taxon>
        <taxon>Actinomycetes</taxon>
        <taxon>Propionibacteriales</taxon>
        <taxon>Actinopolymorphaceae</taxon>
        <taxon>Actinopolymorpha</taxon>
    </lineage>
</organism>
<keyword evidence="3" id="KW-0808">Transferase</keyword>
<evidence type="ECO:0000313" key="5">
    <source>
        <dbReference type="Proteomes" id="UP000533017"/>
    </source>
</evidence>
<dbReference type="PROSITE" id="PS51186">
    <property type="entry name" value="GNAT"/>
    <property type="match status" value="1"/>
</dbReference>
<feature type="domain" description="N-acetyltransferase" evidence="1">
    <location>
        <begin position="147"/>
        <end position="279"/>
    </location>
</feature>
<evidence type="ECO:0000259" key="1">
    <source>
        <dbReference type="PROSITE" id="PS51186"/>
    </source>
</evidence>
<sequence>MARAHRPEPDEELSRAVEVFARGYAFTRSVTHPYLPERLPERERQGGTGRPGAVWVLRDAPRRDPRRYRREEWVGHGPGAADLDAPARAHARTHFVLSVIRALDEPAGPLREAYKSRGFRFGGGEPLMVHRLGRVPTSPAARTADGRAVRTTRVTTSELAERLGAATRRRPLGPELLAEESPRRQYAALAAGEVVGWVSSVVVRLTDDSVATWCADLYVPAEHRRRGIARALVARVLRDDRKYASTASVLTASRAGTELYRNAGYEQIGELLLFQPPKP</sequence>
<dbReference type="Pfam" id="PF13508">
    <property type="entry name" value="Acetyltransf_7"/>
    <property type="match status" value="1"/>
</dbReference>
<evidence type="ECO:0000313" key="2">
    <source>
        <dbReference type="EMBL" id="NYH81746.1"/>
    </source>
</evidence>
<evidence type="ECO:0000313" key="4">
    <source>
        <dbReference type="Proteomes" id="UP000199052"/>
    </source>
</evidence>
<keyword evidence="5" id="KW-1185">Reference proteome</keyword>
<accession>A0A1I2YWV5</accession>
<dbReference type="OrthoDB" id="9809751at2"/>
<dbReference type="RefSeq" id="WP_139239116.1">
    <property type="nucleotide sequence ID" value="NZ_FOOI01000015.1"/>
</dbReference>